<dbReference type="Proteomes" id="UP001610446">
    <property type="component" value="Unassembled WGS sequence"/>
</dbReference>
<reference evidence="6 7" key="1">
    <citation type="submission" date="2024-07" db="EMBL/GenBank/DDBJ databases">
        <title>Section-level genome sequencing and comparative genomics of Aspergillus sections Usti and Cavernicolus.</title>
        <authorList>
            <consortium name="Lawrence Berkeley National Laboratory"/>
            <person name="Nybo J.L."/>
            <person name="Vesth T.C."/>
            <person name="Theobald S."/>
            <person name="Frisvad J.C."/>
            <person name="Larsen T.O."/>
            <person name="Kjaerboelling I."/>
            <person name="Rothschild-Mancinelli K."/>
            <person name="Lyhne E.K."/>
            <person name="Kogle M.E."/>
            <person name="Barry K."/>
            <person name="Clum A."/>
            <person name="Na H."/>
            <person name="Ledsgaard L."/>
            <person name="Lin J."/>
            <person name="Lipzen A."/>
            <person name="Kuo A."/>
            <person name="Riley R."/>
            <person name="Mondo S."/>
            <person name="Labutti K."/>
            <person name="Haridas S."/>
            <person name="Pangalinan J."/>
            <person name="Salamov A.A."/>
            <person name="Simmons B.A."/>
            <person name="Magnuson J.K."/>
            <person name="Chen J."/>
            <person name="Drula E."/>
            <person name="Henrissat B."/>
            <person name="Wiebenga A."/>
            <person name="Lubbers R.J."/>
            <person name="Gomes A.C."/>
            <person name="Makela M.R."/>
            <person name="Stajich J."/>
            <person name="Grigoriev I.V."/>
            <person name="Mortensen U.H."/>
            <person name="De Vries R.P."/>
            <person name="Baker S.E."/>
            <person name="Andersen M.R."/>
        </authorList>
    </citation>
    <scope>NUCLEOTIDE SEQUENCE [LARGE SCALE GENOMIC DNA]</scope>
    <source>
        <strain evidence="6 7">CBS 123904</strain>
    </source>
</reference>
<feature type="transmembrane region" description="Helical" evidence="5">
    <location>
        <begin position="16"/>
        <end position="36"/>
    </location>
</feature>
<feature type="transmembrane region" description="Helical" evidence="5">
    <location>
        <begin position="199"/>
        <end position="220"/>
    </location>
</feature>
<evidence type="ECO:0000313" key="6">
    <source>
        <dbReference type="EMBL" id="KAL2831644.1"/>
    </source>
</evidence>
<keyword evidence="4 5" id="KW-0472">Membrane</keyword>
<name>A0ABR4IWI9_9EURO</name>
<feature type="transmembrane region" description="Helical" evidence="5">
    <location>
        <begin position="43"/>
        <end position="72"/>
    </location>
</feature>
<protein>
    <submittedName>
        <fullName evidence="6">RTA1 like protein-domain-containing protein</fullName>
    </submittedName>
</protein>
<gene>
    <name evidence="6" type="ORF">BJY01DRAFT_240040</name>
</gene>
<evidence type="ECO:0000256" key="3">
    <source>
        <dbReference type="ARBA" id="ARBA00022989"/>
    </source>
</evidence>
<dbReference type="Pfam" id="PF04479">
    <property type="entry name" value="RTA1"/>
    <property type="match status" value="1"/>
</dbReference>
<accession>A0ABR4IWI9</accession>
<proteinExistence type="predicted"/>
<evidence type="ECO:0000256" key="5">
    <source>
        <dbReference type="SAM" id="Phobius"/>
    </source>
</evidence>
<keyword evidence="7" id="KW-1185">Reference proteome</keyword>
<dbReference type="PANTHER" id="PTHR31465:SF35">
    <property type="entry name" value="RTA1 DOMAIN PROTEIN-RELATED"/>
    <property type="match status" value="1"/>
</dbReference>
<comment type="subcellular location">
    <subcellularLocation>
        <location evidence="1">Membrane</location>
        <topology evidence="1">Multi-pass membrane protein</topology>
    </subcellularLocation>
</comment>
<evidence type="ECO:0000256" key="2">
    <source>
        <dbReference type="ARBA" id="ARBA00022692"/>
    </source>
</evidence>
<dbReference type="PANTHER" id="PTHR31465">
    <property type="entry name" value="PROTEIN RTA1-RELATED"/>
    <property type="match status" value="1"/>
</dbReference>
<evidence type="ECO:0000256" key="4">
    <source>
        <dbReference type="ARBA" id="ARBA00023136"/>
    </source>
</evidence>
<organism evidence="6 7">
    <name type="scientific">Aspergillus pseudoustus</name>
    <dbReference type="NCBI Taxonomy" id="1810923"/>
    <lineage>
        <taxon>Eukaryota</taxon>
        <taxon>Fungi</taxon>
        <taxon>Dikarya</taxon>
        <taxon>Ascomycota</taxon>
        <taxon>Pezizomycotina</taxon>
        <taxon>Eurotiomycetes</taxon>
        <taxon>Eurotiomycetidae</taxon>
        <taxon>Eurotiales</taxon>
        <taxon>Aspergillaceae</taxon>
        <taxon>Aspergillus</taxon>
        <taxon>Aspergillus subgen. Nidulantes</taxon>
    </lineage>
</organism>
<keyword evidence="3 5" id="KW-1133">Transmembrane helix</keyword>
<feature type="transmembrane region" description="Helical" evidence="5">
    <location>
        <begin position="116"/>
        <end position="138"/>
    </location>
</feature>
<dbReference type="EMBL" id="JBFXLU010000279">
    <property type="protein sequence ID" value="KAL2831644.1"/>
    <property type="molecule type" value="Genomic_DNA"/>
</dbReference>
<feature type="transmembrane region" description="Helical" evidence="5">
    <location>
        <begin position="159"/>
        <end position="179"/>
    </location>
</feature>
<keyword evidence="2 5" id="KW-0812">Transmembrane</keyword>
<evidence type="ECO:0000313" key="7">
    <source>
        <dbReference type="Proteomes" id="UP001610446"/>
    </source>
</evidence>
<sequence>MSSENLYHGDIPSSEAAITGAIIFLLLTALQLWRIITMRKWFGLAIVVGGLFKTLLILLAPILCAASIYMFLGRLICASGHACLSVIRINWLTKIFVRGDILCFLVQTVGAAKFDIILAGLGLQVGVFCVFALCAGVFHVRVSVSAPRFVNKVPTGLHLYAMLSSVYVCSLLATVRNVYQVVEYSQGNHGYLITHEWSTYALDVILMAVITAITLFWYVADTESKQEAGGCPLVDQGAGTSGD</sequence>
<comment type="caution">
    <text evidence="6">The sequence shown here is derived from an EMBL/GenBank/DDBJ whole genome shotgun (WGS) entry which is preliminary data.</text>
</comment>
<evidence type="ECO:0000256" key="1">
    <source>
        <dbReference type="ARBA" id="ARBA00004141"/>
    </source>
</evidence>
<dbReference type="InterPro" id="IPR007568">
    <property type="entry name" value="RTA1"/>
</dbReference>